<dbReference type="Gene3D" id="2.170.130.10">
    <property type="entry name" value="TonB-dependent receptor, plug domain"/>
    <property type="match status" value="1"/>
</dbReference>
<organism evidence="14 15">
    <name type="scientific">Rhodanobacter glycinis</name>
    <dbReference type="NCBI Taxonomy" id="582702"/>
    <lineage>
        <taxon>Bacteria</taxon>
        <taxon>Pseudomonadati</taxon>
        <taxon>Pseudomonadota</taxon>
        <taxon>Gammaproteobacteria</taxon>
        <taxon>Lysobacterales</taxon>
        <taxon>Rhodanobacteraceae</taxon>
        <taxon>Rhodanobacter</taxon>
    </lineage>
</organism>
<comment type="similarity">
    <text evidence="8 9">Belongs to the TonB-dependent receptor family.</text>
</comment>
<feature type="domain" description="TonB-dependent receptor plug" evidence="13">
    <location>
        <begin position="112"/>
        <end position="216"/>
    </location>
</feature>
<evidence type="ECO:0000256" key="5">
    <source>
        <dbReference type="ARBA" id="ARBA00023077"/>
    </source>
</evidence>
<accession>A0A5B9DZA1</accession>
<keyword evidence="7 8" id="KW-0998">Cell outer membrane</keyword>
<dbReference type="AlphaFoldDB" id="A0A5B9DZA1"/>
<name>A0A5B9DZA1_9GAMM</name>
<keyword evidence="5 9" id="KW-0798">TonB box</keyword>
<evidence type="ECO:0000256" key="10">
    <source>
        <dbReference type="SAM" id="MobiDB-lite"/>
    </source>
</evidence>
<dbReference type="InterPro" id="IPR039426">
    <property type="entry name" value="TonB-dep_rcpt-like"/>
</dbReference>
<dbReference type="InterPro" id="IPR037066">
    <property type="entry name" value="Plug_dom_sf"/>
</dbReference>
<keyword evidence="3 8" id="KW-1134">Transmembrane beta strand</keyword>
<dbReference type="PANTHER" id="PTHR40980:SF3">
    <property type="entry name" value="TONB-DEPENDENT RECEPTOR-LIKE BETA-BARREL DOMAIN-CONTAINING PROTEIN"/>
    <property type="match status" value="1"/>
</dbReference>
<evidence type="ECO:0000256" key="3">
    <source>
        <dbReference type="ARBA" id="ARBA00022452"/>
    </source>
</evidence>
<dbReference type="InterPro" id="IPR010104">
    <property type="entry name" value="TonB_rcpt_bac"/>
</dbReference>
<dbReference type="PROSITE" id="PS52016">
    <property type="entry name" value="TONB_DEPENDENT_REC_3"/>
    <property type="match status" value="1"/>
</dbReference>
<dbReference type="Pfam" id="PF07715">
    <property type="entry name" value="Plug"/>
    <property type="match status" value="1"/>
</dbReference>
<evidence type="ECO:0000256" key="7">
    <source>
        <dbReference type="ARBA" id="ARBA00023237"/>
    </source>
</evidence>
<dbReference type="Pfam" id="PF00593">
    <property type="entry name" value="TonB_dep_Rec_b-barrel"/>
    <property type="match status" value="1"/>
</dbReference>
<keyword evidence="6 8" id="KW-0472">Membrane</keyword>
<dbReference type="SUPFAM" id="SSF56935">
    <property type="entry name" value="Porins"/>
    <property type="match status" value="1"/>
</dbReference>
<feature type="compositionally biased region" description="Polar residues" evidence="10">
    <location>
        <begin position="52"/>
        <end position="65"/>
    </location>
</feature>
<dbReference type="InterPro" id="IPR012910">
    <property type="entry name" value="Plug_dom"/>
</dbReference>
<dbReference type="Gene3D" id="2.40.170.20">
    <property type="entry name" value="TonB-dependent receptor, beta-barrel domain"/>
    <property type="match status" value="1"/>
</dbReference>
<evidence type="ECO:0000256" key="9">
    <source>
        <dbReference type="RuleBase" id="RU003357"/>
    </source>
</evidence>
<keyword evidence="4 8" id="KW-0812">Transmembrane</keyword>
<sequence>MKLCFLRRNSMTLAVSIALVGGTATVSPYALASGADISPTPATSSSVAAVVQGNNSQTESKSTAEGSKKKTNVGIAEARPANTPADVKKVQTLGSVTVVGQLSSLEQAASTKRDAVGIVDSVSAEEAGQFPDANVADALQRVPGVSVDRSGGESDQITVRGFGPSFVNVLVNGRTMATANTGRAFDFDVLPAELIQQAVVHKTGMANLPSGGIGGTVNIITSQPTDFNGFHTSFSAEGINDHTGGGLHGDVTPKVDFMIGNSNADHTFGWLISGLYYKRDHVEQAVEADGWDMGLDLSAINPSLSNVSAPQTVQADYWPQMYIRKSINGAIEWNPTDKLSIKVNSLWTGFQQNGQEDSLGSFFIPQNISSAKVDGNGTALTYTRTGINVPADLVMANDYIESSTPQNTKSYMTGLNVAYQLTPSTELDFDSYNSKAWDKPGAGGYFTVVGTKNFDRVVTWNNNGPGLLPSYSGLTSTTDLNDLKAHYLGAGSQNVTGQVQGNTLHLSTQFISGALTRLDFGINNTNDTKRLVSYSLPGPPGNSLAAIEYSGYVADVPASAIGARVLNTGSIINSLAPGEPTQWVTYDVAKLLAYYGTPAAYDQLPDPGAFAGQLAGGALTPVPEPITYSYIQEHTRSAYGMATFEDDIWTLPWQLNLGLRFTTTDTVSSGIGQQLLSIRANPLDITAVIPTFGPTSTLNTRGVYHNWLPSLNFKLNLSQNVVLRFAFSKTLTQPDLGSLASGQTYGFDNVHLLTLAEGNAELKPYTSLNYDAGIEWYINGPSYLAFDVFHKKVSNFTTSITSVEDMFGYPFLVTRPENLNSARVRGAEATFNYQFTQLPGLFSGFGIGANYTYVHSDASASPDLIATTGQFAIPGMGDSYNANIYYQKYGAEARLAWNWRGHYLSSIANYAGFPETTSAYGQLDLSASYALTKHLSVFLQGTNLNNEMIHSYQIFQNMADYAEADGQTWSVGIRGRW</sequence>
<dbReference type="InterPro" id="IPR036942">
    <property type="entry name" value="Beta-barrel_TonB_sf"/>
</dbReference>
<feature type="domain" description="TonB-dependent receptor-like beta-barrel" evidence="12">
    <location>
        <begin position="453"/>
        <end position="944"/>
    </location>
</feature>
<evidence type="ECO:0000313" key="15">
    <source>
        <dbReference type="Proteomes" id="UP000321807"/>
    </source>
</evidence>
<keyword evidence="14" id="KW-0675">Receptor</keyword>
<dbReference type="CDD" id="cd01347">
    <property type="entry name" value="ligand_gated_channel"/>
    <property type="match status" value="1"/>
</dbReference>
<dbReference type="KEGG" id="rgl:CS053_01545"/>
<evidence type="ECO:0000256" key="2">
    <source>
        <dbReference type="ARBA" id="ARBA00022448"/>
    </source>
</evidence>
<evidence type="ECO:0000256" key="8">
    <source>
        <dbReference type="PROSITE-ProRule" id="PRU01360"/>
    </source>
</evidence>
<evidence type="ECO:0000256" key="6">
    <source>
        <dbReference type="ARBA" id="ARBA00023136"/>
    </source>
</evidence>
<evidence type="ECO:0000259" key="12">
    <source>
        <dbReference type="Pfam" id="PF00593"/>
    </source>
</evidence>
<keyword evidence="2 8" id="KW-0813">Transport</keyword>
<proteinExistence type="inferred from homology"/>
<evidence type="ECO:0000256" key="1">
    <source>
        <dbReference type="ARBA" id="ARBA00004571"/>
    </source>
</evidence>
<dbReference type="NCBIfam" id="TIGR01782">
    <property type="entry name" value="TonB-Xanth-Caul"/>
    <property type="match status" value="1"/>
</dbReference>
<dbReference type="GO" id="GO:0009279">
    <property type="term" value="C:cell outer membrane"/>
    <property type="evidence" value="ECO:0007669"/>
    <property type="project" value="UniProtKB-SubCell"/>
</dbReference>
<protein>
    <submittedName>
        <fullName evidence="14">TonB-dependent receptor</fullName>
    </submittedName>
</protein>
<evidence type="ECO:0000259" key="13">
    <source>
        <dbReference type="Pfam" id="PF07715"/>
    </source>
</evidence>
<dbReference type="EMBL" id="CP042807">
    <property type="protein sequence ID" value="QEE23327.1"/>
    <property type="molecule type" value="Genomic_DNA"/>
</dbReference>
<dbReference type="Proteomes" id="UP000321807">
    <property type="component" value="Chromosome"/>
</dbReference>
<comment type="subcellular location">
    <subcellularLocation>
        <location evidence="1 8">Cell outer membrane</location>
        <topology evidence="1 8">Multi-pass membrane protein</topology>
    </subcellularLocation>
</comment>
<gene>
    <name evidence="14" type="ORF">CS053_01545</name>
</gene>
<feature type="signal peptide" evidence="11">
    <location>
        <begin position="1"/>
        <end position="32"/>
    </location>
</feature>
<keyword evidence="11" id="KW-0732">Signal</keyword>
<evidence type="ECO:0000313" key="14">
    <source>
        <dbReference type="EMBL" id="QEE23327.1"/>
    </source>
</evidence>
<dbReference type="PANTHER" id="PTHR40980">
    <property type="entry name" value="PLUG DOMAIN-CONTAINING PROTEIN"/>
    <property type="match status" value="1"/>
</dbReference>
<reference evidence="14 15" key="1">
    <citation type="submission" date="2019-08" db="EMBL/GenBank/DDBJ databases">
        <title>Complete genome sequence of Rhodanobacter glycinis strain T01E-68 isolated from tomato root.</title>
        <authorList>
            <person name="Weon H.-Y."/>
            <person name="Lee S.A."/>
        </authorList>
    </citation>
    <scope>NUCLEOTIDE SEQUENCE [LARGE SCALE GENOMIC DNA]</scope>
    <source>
        <strain evidence="14 15">T01E-68</strain>
    </source>
</reference>
<evidence type="ECO:0000256" key="11">
    <source>
        <dbReference type="SAM" id="SignalP"/>
    </source>
</evidence>
<evidence type="ECO:0000256" key="4">
    <source>
        <dbReference type="ARBA" id="ARBA00022692"/>
    </source>
</evidence>
<feature type="chain" id="PRO_5023040459" evidence="11">
    <location>
        <begin position="33"/>
        <end position="977"/>
    </location>
</feature>
<feature type="region of interest" description="Disordered" evidence="10">
    <location>
        <begin position="51"/>
        <end position="82"/>
    </location>
</feature>
<dbReference type="InterPro" id="IPR000531">
    <property type="entry name" value="Beta-barrel_TonB"/>
</dbReference>